<feature type="region of interest" description="Disordered" evidence="1">
    <location>
        <begin position="164"/>
        <end position="190"/>
    </location>
</feature>
<organism evidence="5 6">
    <name type="scientific">Pedococcus aerophilus</name>
    <dbReference type="NCBI Taxonomy" id="436356"/>
    <lineage>
        <taxon>Bacteria</taxon>
        <taxon>Bacillati</taxon>
        <taxon>Actinomycetota</taxon>
        <taxon>Actinomycetes</taxon>
        <taxon>Micrococcales</taxon>
        <taxon>Intrasporangiaceae</taxon>
        <taxon>Pedococcus</taxon>
    </lineage>
</organism>
<sequence length="242" mass="24494">MNPLSTRLRARTTPATALALAVLAASALPASAHVRVKPDSTVAGSYAGLTFRVPNESDDASTTKVVLTLPQDQPFRHVSVRPLPGWTATVTEATLPTPVTLDGSTLTKAARTVTWTATGDQAIAPGQYQEFAVSAGPLPTSGTVVLPVAQTYSDGEVVEWATPQAAGDPEPEHPAPQFDVTAAADGGNPVAATTAGAEAAAPVGADADPTDPVARGLAGGALLVALLGIGAQVVARRRRVEA</sequence>
<evidence type="ECO:0000259" key="4">
    <source>
        <dbReference type="Pfam" id="PF07987"/>
    </source>
</evidence>
<reference evidence="6" key="1">
    <citation type="journal article" date="2019" name="Int. J. Syst. Evol. Microbiol.">
        <title>The Global Catalogue of Microorganisms (GCM) 10K type strain sequencing project: providing services to taxonomists for standard genome sequencing and annotation.</title>
        <authorList>
            <consortium name="The Broad Institute Genomics Platform"/>
            <consortium name="The Broad Institute Genome Sequencing Center for Infectious Disease"/>
            <person name="Wu L."/>
            <person name="Ma J."/>
        </authorList>
    </citation>
    <scope>NUCLEOTIDE SEQUENCE [LARGE SCALE GENOMIC DNA]</scope>
    <source>
        <strain evidence="6">JCM 16378</strain>
    </source>
</reference>
<evidence type="ECO:0000313" key="5">
    <source>
        <dbReference type="EMBL" id="GAA2733557.1"/>
    </source>
</evidence>
<feature type="transmembrane region" description="Helical" evidence="2">
    <location>
        <begin position="216"/>
        <end position="235"/>
    </location>
</feature>
<evidence type="ECO:0000256" key="2">
    <source>
        <dbReference type="SAM" id="Phobius"/>
    </source>
</evidence>
<keyword evidence="6" id="KW-1185">Reference proteome</keyword>
<evidence type="ECO:0000256" key="3">
    <source>
        <dbReference type="SAM" id="SignalP"/>
    </source>
</evidence>
<dbReference type="InterPro" id="IPR012533">
    <property type="entry name" value="YcnI-copper_dom"/>
</dbReference>
<dbReference type="EMBL" id="BAAARN010000001">
    <property type="protein sequence ID" value="GAA2733557.1"/>
    <property type="molecule type" value="Genomic_DNA"/>
</dbReference>
<feature type="chain" id="PRO_5045471185" description="YncI copper-binding domain-containing protein" evidence="3">
    <location>
        <begin position="33"/>
        <end position="242"/>
    </location>
</feature>
<accession>A0ABP6H2H5</accession>
<evidence type="ECO:0000313" key="6">
    <source>
        <dbReference type="Proteomes" id="UP001501326"/>
    </source>
</evidence>
<name>A0ABP6H2H5_9MICO</name>
<dbReference type="CDD" id="cd08545">
    <property type="entry name" value="YcnI_like"/>
    <property type="match status" value="1"/>
</dbReference>
<feature type="signal peptide" evidence="3">
    <location>
        <begin position="1"/>
        <end position="32"/>
    </location>
</feature>
<proteinExistence type="predicted"/>
<evidence type="ECO:0000256" key="1">
    <source>
        <dbReference type="SAM" id="MobiDB-lite"/>
    </source>
</evidence>
<dbReference type="RefSeq" id="WP_344191169.1">
    <property type="nucleotide sequence ID" value="NZ_BAAARN010000001.1"/>
</dbReference>
<protein>
    <recommendedName>
        <fullName evidence="4">YncI copper-binding domain-containing protein</fullName>
    </recommendedName>
</protein>
<dbReference type="Pfam" id="PF07987">
    <property type="entry name" value="DUF1775"/>
    <property type="match status" value="1"/>
</dbReference>
<comment type="caution">
    <text evidence="5">The sequence shown here is derived from an EMBL/GenBank/DDBJ whole genome shotgun (WGS) entry which is preliminary data.</text>
</comment>
<gene>
    <name evidence="5" type="ORF">GCM10009867_11770</name>
</gene>
<keyword evidence="2" id="KW-1133">Transmembrane helix</keyword>
<dbReference type="Gene3D" id="2.60.40.2230">
    <property type="entry name" value="Uncharacterised protein YcnI-like PF07987, DUF1775"/>
    <property type="match status" value="1"/>
</dbReference>
<keyword evidence="2" id="KW-0472">Membrane</keyword>
<dbReference type="InterPro" id="IPR038507">
    <property type="entry name" value="YcnI-like_sf"/>
</dbReference>
<keyword evidence="3" id="KW-0732">Signal</keyword>
<keyword evidence="2" id="KW-0812">Transmembrane</keyword>
<dbReference type="Proteomes" id="UP001501326">
    <property type="component" value="Unassembled WGS sequence"/>
</dbReference>
<feature type="domain" description="YncI copper-binding" evidence="4">
    <location>
        <begin position="33"/>
        <end position="179"/>
    </location>
</feature>